<evidence type="ECO:0008006" key="13">
    <source>
        <dbReference type="Google" id="ProtNLM"/>
    </source>
</evidence>
<dbReference type="AlphaFoldDB" id="A0AAD9IUD4"/>
<evidence type="ECO:0000256" key="6">
    <source>
        <dbReference type="ARBA" id="ARBA00023136"/>
    </source>
</evidence>
<feature type="transmembrane region" description="Helical" evidence="8">
    <location>
        <begin position="499"/>
        <end position="516"/>
    </location>
</feature>
<evidence type="ECO:0000256" key="3">
    <source>
        <dbReference type="ARBA" id="ARBA00022475"/>
    </source>
</evidence>
<comment type="caution">
    <text evidence="11">The sequence shown here is derived from an EMBL/GenBank/DDBJ whole genome shotgun (WGS) entry which is preliminary data.</text>
</comment>
<organism evidence="11 12">
    <name type="scientific">Paralvinella palmiformis</name>
    <dbReference type="NCBI Taxonomy" id="53620"/>
    <lineage>
        <taxon>Eukaryota</taxon>
        <taxon>Metazoa</taxon>
        <taxon>Spiralia</taxon>
        <taxon>Lophotrochozoa</taxon>
        <taxon>Annelida</taxon>
        <taxon>Polychaeta</taxon>
        <taxon>Sedentaria</taxon>
        <taxon>Canalipalpata</taxon>
        <taxon>Terebellida</taxon>
        <taxon>Terebelliformia</taxon>
        <taxon>Alvinellidae</taxon>
        <taxon>Paralvinella</taxon>
    </lineage>
</organism>
<dbReference type="Pfam" id="PF07662">
    <property type="entry name" value="Nucleos_tra2_C"/>
    <property type="match status" value="1"/>
</dbReference>
<evidence type="ECO:0000256" key="5">
    <source>
        <dbReference type="ARBA" id="ARBA00022989"/>
    </source>
</evidence>
<name>A0AAD9IUD4_9ANNE</name>
<gene>
    <name evidence="11" type="ORF">LSH36_1222g00044</name>
</gene>
<feature type="transmembrane region" description="Helical" evidence="8">
    <location>
        <begin position="594"/>
        <end position="617"/>
    </location>
</feature>
<evidence type="ECO:0000256" key="4">
    <source>
        <dbReference type="ARBA" id="ARBA00022692"/>
    </source>
</evidence>
<comment type="similarity">
    <text evidence="2">Belongs to the concentrative nucleoside transporter (CNT) (TC 2.A.41) family.</text>
</comment>
<evidence type="ECO:0000313" key="12">
    <source>
        <dbReference type="Proteomes" id="UP001208570"/>
    </source>
</evidence>
<feature type="transmembrane region" description="Helical" evidence="8">
    <location>
        <begin position="375"/>
        <end position="397"/>
    </location>
</feature>
<feature type="transmembrane region" description="Helical" evidence="8">
    <location>
        <begin position="243"/>
        <end position="260"/>
    </location>
</feature>
<comment type="subcellular location">
    <subcellularLocation>
        <location evidence="1">Cell membrane</location>
        <topology evidence="1">Multi-pass membrane protein</topology>
    </subcellularLocation>
</comment>
<feature type="transmembrane region" description="Helical" evidence="8">
    <location>
        <begin position="332"/>
        <end position="354"/>
    </location>
</feature>
<feature type="transmembrane region" description="Helical" evidence="8">
    <location>
        <begin position="559"/>
        <end position="582"/>
    </location>
</feature>
<feature type="transmembrane region" description="Helical" evidence="8">
    <location>
        <begin position="280"/>
        <end position="299"/>
    </location>
</feature>
<feature type="transmembrane region" description="Helical" evidence="8">
    <location>
        <begin position="403"/>
        <end position="423"/>
    </location>
</feature>
<sequence length="648" mass="72482">MAVQLKPNPPHYTESPQAGECQAQGTHQRGMPSPSVPDPDRPHPEDLVLVGLKGMIPLTMNQGKGGSDQSPSGQTAGFSIEDDPLLRENVDPDHRAFVGFLQHKSRQFFSNYKSVVWKIITAIVLAGYTIYFGFAIAYSPYGAIAPCVFTGFGLLFWAYYAIKRRWGKKVNRKVLRPTRIWWNRNWNTLKWFVYPTPILAFIIVLTITVTEIKQLQSLSGFIFFFLLMWITSKHPDKVVWRPVIWGYTLQFVMGMMVLQWEYGYQAVEWLSQYVAKIINFGYYGAAIIYGDPFMILHPYVMMGMSLLIYVGAMMSILYYLGVTQLVASKMAWAMSVCFGTTAIETLGVVSNIMLNGMDVIMMLRPYVMKLTISEFNCFMVGNNATIAGFMFGLLILFGAPPQHLLTAAVMSSPAAMAIAKLNWPETAPEKSLTRNIKEVRLSKGSEKNMVEAAANGSAIAGRTAFTVVVNYISFMSMLAFIDATLSWIGERVGYPEVSFGWICSYLFYPIPLLIGVEIGQCREIAKVIGLKIFTTEIYAYQVLGQLYDQGIIDERSKALGTYALCGFCSLSTLAIAVGIWAVICPPRRPLVSKLMMRVMFEANVACFTTACIAGLFYSDKLQVFDSADSTPGQKLIKWLYSRIPKLLS</sequence>
<keyword evidence="6 8" id="KW-0472">Membrane</keyword>
<proteinExistence type="inferred from homology"/>
<dbReference type="InterPro" id="IPR002668">
    <property type="entry name" value="CNT_N_dom"/>
</dbReference>
<dbReference type="PANTHER" id="PTHR10590:SF4">
    <property type="entry name" value="SOLUTE CARRIER FAMILY 28 MEMBER 3"/>
    <property type="match status" value="1"/>
</dbReference>
<dbReference type="Pfam" id="PF01773">
    <property type="entry name" value="Nucleos_tra2_N"/>
    <property type="match status" value="1"/>
</dbReference>
<dbReference type="InterPro" id="IPR011657">
    <property type="entry name" value="CNT_C_dom"/>
</dbReference>
<feature type="region of interest" description="Disordered" evidence="7">
    <location>
        <begin position="1"/>
        <end position="44"/>
    </location>
</feature>
<accession>A0AAD9IUD4</accession>
<feature type="transmembrane region" description="Helical" evidence="8">
    <location>
        <begin position="191"/>
        <end position="209"/>
    </location>
</feature>
<feature type="transmembrane region" description="Helical" evidence="8">
    <location>
        <begin position="143"/>
        <end position="162"/>
    </location>
</feature>
<dbReference type="InterPro" id="IPR008276">
    <property type="entry name" value="C_nuclsd_transpt"/>
</dbReference>
<evidence type="ECO:0000256" key="2">
    <source>
        <dbReference type="ARBA" id="ARBA00009033"/>
    </source>
</evidence>
<keyword evidence="3" id="KW-1003">Cell membrane</keyword>
<dbReference type="PANTHER" id="PTHR10590">
    <property type="entry name" value="SODIUM/NUCLEOSIDE COTRANSPORTER"/>
    <property type="match status" value="1"/>
</dbReference>
<protein>
    <recommendedName>
        <fullName evidence="13">Sodium/nucleoside cotransporter</fullName>
    </recommendedName>
</protein>
<feature type="domain" description="Concentrative nucleoside transporter C-terminal" evidence="10">
    <location>
        <begin position="403"/>
        <end position="614"/>
    </location>
</feature>
<keyword evidence="12" id="KW-1185">Reference proteome</keyword>
<evidence type="ECO:0000256" key="8">
    <source>
        <dbReference type="SAM" id="Phobius"/>
    </source>
</evidence>
<evidence type="ECO:0000313" key="11">
    <source>
        <dbReference type="EMBL" id="KAK2140869.1"/>
    </source>
</evidence>
<feature type="domain" description="Concentrative nucleoside transporter N-terminal" evidence="9">
    <location>
        <begin position="220"/>
        <end position="291"/>
    </location>
</feature>
<dbReference type="GO" id="GO:0005415">
    <property type="term" value="F:nucleoside:sodium symporter activity"/>
    <property type="evidence" value="ECO:0007669"/>
    <property type="project" value="TreeGrafter"/>
</dbReference>
<keyword evidence="4 8" id="KW-0812">Transmembrane</keyword>
<feature type="transmembrane region" description="Helical" evidence="8">
    <location>
        <begin position="215"/>
        <end position="231"/>
    </location>
</feature>
<evidence type="ECO:0000259" key="9">
    <source>
        <dbReference type="Pfam" id="PF01773"/>
    </source>
</evidence>
<evidence type="ECO:0000259" key="10">
    <source>
        <dbReference type="Pfam" id="PF07662"/>
    </source>
</evidence>
<keyword evidence="5 8" id="KW-1133">Transmembrane helix</keyword>
<dbReference type="GO" id="GO:0005886">
    <property type="term" value="C:plasma membrane"/>
    <property type="evidence" value="ECO:0007669"/>
    <property type="project" value="UniProtKB-SubCell"/>
</dbReference>
<feature type="transmembrane region" description="Helical" evidence="8">
    <location>
        <begin position="306"/>
        <end position="326"/>
    </location>
</feature>
<evidence type="ECO:0000256" key="7">
    <source>
        <dbReference type="SAM" id="MobiDB-lite"/>
    </source>
</evidence>
<dbReference type="EMBL" id="JAODUP010001222">
    <property type="protein sequence ID" value="KAK2140869.1"/>
    <property type="molecule type" value="Genomic_DNA"/>
</dbReference>
<feature type="transmembrane region" description="Helical" evidence="8">
    <location>
        <begin position="115"/>
        <end position="137"/>
    </location>
</feature>
<feature type="transmembrane region" description="Helical" evidence="8">
    <location>
        <begin position="464"/>
        <end position="487"/>
    </location>
</feature>
<evidence type="ECO:0000256" key="1">
    <source>
        <dbReference type="ARBA" id="ARBA00004651"/>
    </source>
</evidence>
<reference evidence="11" key="1">
    <citation type="journal article" date="2023" name="Mol. Biol. Evol.">
        <title>Third-Generation Sequencing Reveals the Adaptive Role of the Epigenome in Three Deep-Sea Polychaetes.</title>
        <authorList>
            <person name="Perez M."/>
            <person name="Aroh O."/>
            <person name="Sun Y."/>
            <person name="Lan Y."/>
            <person name="Juniper S.K."/>
            <person name="Young C.R."/>
            <person name="Angers B."/>
            <person name="Qian P.Y."/>
        </authorList>
    </citation>
    <scope>NUCLEOTIDE SEQUENCE</scope>
    <source>
        <strain evidence="11">P08H-3</strain>
    </source>
</reference>
<dbReference type="Proteomes" id="UP001208570">
    <property type="component" value="Unassembled WGS sequence"/>
</dbReference>